<dbReference type="Gene3D" id="3.40.50.410">
    <property type="entry name" value="von Willebrand factor, type A domain"/>
    <property type="match status" value="1"/>
</dbReference>
<dbReference type="CDD" id="cd00198">
    <property type="entry name" value="vWFA"/>
    <property type="match status" value="1"/>
</dbReference>
<evidence type="ECO:0000259" key="2">
    <source>
        <dbReference type="PROSITE" id="PS50234"/>
    </source>
</evidence>
<accession>G2GK05</accession>
<proteinExistence type="predicted"/>
<dbReference type="EMBL" id="AGBF01000163">
    <property type="protein sequence ID" value="EGX56150.1"/>
    <property type="molecule type" value="Genomic_DNA"/>
</dbReference>
<dbReference type="PROSITE" id="PS50234">
    <property type="entry name" value="VWFA"/>
    <property type="match status" value="1"/>
</dbReference>
<evidence type="ECO:0000313" key="4">
    <source>
        <dbReference type="Proteomes" id="UP000004217"/>
    </source>
</evidence>
<dbReference type="AlphaFoldDB" id="G2GK05"/>
<feature type="region of interest" description="Disordered" evidence="1">
    <location>
        <begin position="480"/>
        <end position="521"/>
    </location>
</feature>
<feature type="non-terminal residue" evidence="3">
    <location>
        <position position="521"/>
    </location>
</feature>
<comment type="caution">
    <text evidence="3">The sequence shown here is derived from an EMBL/GenBank/DDBJ whole genome shotgun (WGS) entry which is preliminary data.</text>
</comment>
<gene>
    <name evidence="3" type="ORF">SZN_29240</name>
</gene>
<feature type="domain" description="VWFA" evidence="2">
    <location>
        <begin position="52"/>
        <end position="230"/>
    </location>
</feature>
<dbReference type="InterPro" id="IPR036465">
    <property type="entry name" value="vWFA_dom_sf"/>
</dbReference>
<dbReference type="Gene3D" id="2.60.40.3670">
    <property type="match status" value="1"/>
</dbReference>
<keyword evidence="4" id="KW-1185">Reference proteome</keyword>
<dbReference type="Proteomes" id="UP000004217">
    <property type="component" value="Unassembled WGS sequence"/>
</dbReference>
<sequence length="521" mass="54911">MVPVGDSSPWGLSFAVEVDAPADLASDDRRADALVTVTARAAQEASAGAPPAEVLIMDRSLSMYGRKLDEAKRALCAAVDTLRDGTLLGIVAGNHRAEVVYPPGGGLARIDAHTREDAKLHVVRQLAEGGTAIGAWLRCARELFAAADSPGTVRHAVLYTDGKDEHETPQELGDALSACADAFVCDARGLGDDWHYAELLRITEALHGTASAVVAVSDLTEDFTRLMRQAQRIVVPRVYLGLRLNDRFRLAFVRQTRPVAAELTARRRQGAETLVPLGSWPPETRQYQISLQFEPESLTVEEELRAARITLHAERPDGTRGPCSAAAAMVVRRRATPGLGVPRSAGLTRVEDERALGMAMRACADARLRGDTDAADRELRLATGLAERLGDLARLGLLRAVGTIGPDGVLRVRADAGGAEIQRIGVDSTKTVLPPDAAVLPARGTAGRPSGGARPAPPRCPRCGTAAASASARFCEDCGLRFDAPESGDSPKDGPDGGGGSDCGRGQDGERQPDGGDGLDG</sequence>
<protein>
    <recommendedName>
        <fullName evidence="2">VWFA domain-containing protein</fullName>
    </recommendedName>
</protein>
<dbReference type="SMART" id="SM00327">
    <property type="entry name" value="VWA"/>
    <property type="match status" value="1"/>
</dbReference>
<feature type="compositionally biased region" description="Basic and acidic residues" evidence="1">
    <location>
        <begin position="480"/>
        <end position="495"/>
    </location>
</feature>
<dbReference type="Gene3D" id="1.20.120.1690">
    <property type="match status" value="1"/>
</dbReference>
<evidence type="ECO:0000256" key="1">
    <source>
        <dbReference type="SAM" id="MobiDB-lite"/>
    </source>
</evidence>
<evidence type="ECO:0000313" key="3">
    <source>
        <dbReference type="EMBL" id="EGX56150.1"/>
    </source>
</evidence>
<name>G2GK05_9ACTN</name>
<feature type="region of interest" description="Disordered" evidence="1">
    <location>
        <begin position="440"/>
        <end position="463"/>
    </location>
</feature>
<organism evidence="3 4">
    <name type="scientific">Streptomyces zinciresistens K42</name>
    <dbReference type="NCBI Taxonomy" id="700597"/>
    <lineage>
        <taxon>Bacteria</taxon>
        <taxon>Bacillati</taxon>
        <taxon>Actinomycetota</taxon>
        <taxon>Actinomycetes</taxon>
        <taxon>Kitasatosporales</taxon>
        <taxon>Streptomycetaceae</taxon>
        <taxon>Streptomyces</taxon>
    </lineage>
</organism>
<reference evidence="3 4" key="1">
    <citation type="submission" date="2011-08" db="EMBL/GenBank/DDBJ databases">
        <authorList>
            <person name="Lin Y."/>
            <person name="Hao X."/>
            <person name="Johnstone L."/>
            <person name="Miller S.J."/>
            <person name="Wei G."/>
            <person name="Rensing C."/>
        </authorList>
    </citation>
    <scope>NUCLEOTIDE SEQUENCE [LARGE SCALE GENOMIC DNA]</scope>
    <source>
        <strain evidence="3 4">K42</strain>
    </source>
</reference>
<feature type="compositionally biased region" description="Low complexity" evidence="1">
    <location>
        <begin position="441"/>
        <end position="454"/>
    </location>
</feature>
<dbReference type="InterPro" id="IPR002035">
    <property type="entry name" value="VWF_A"/>
</dbReference>
<feature type="compositionally biased region" description="Basic and acidic residues" evidence="1">
    <location>
        <begin position="505"/>
        <end position="514"/>
    </location>
</feature>
<dbReference type="SUPFAM" id="SSF53300">
    <property type="entry name" value="vWA-like"/>
    <property type="match status" value="1"/>
</dbReference>
<dbReference type="Pfam" id="PF13768">
    <property type="entry name" value="VWA_3"/>
    <property type="match status" value="1"/>
</dbReference>